<reference evidence="10" key="1">
    <citation type="submission" date="2025-08" db="UniProtKB">
        <authorList>
            <consortium name="RefSeq"/>
        </authorList>
    </citation>
    <scope>IDENTIFICATION</scope>
    <source>
        <strain evidence="10">OHB3-1</strain>
    </source>
</reference>
<evidence type="ECO:0000256" key="2">
    <source>
        <dbReference type="ARBA" id="ARBA00004273"/>
    </source>
</evidence>
<proteinExistence type="inferred from homology"/>
<evidence type="ECO:0000313" key="9">
    <source>
        <dbReference type="Proteomes" id="UP000504603"/>
    </source>
</evidence>
<evidence type="ECO:0000256" key="1">
    <source>
        <dbReference type="ARBA" id="ARBA00002480"/>
    </source>
</evidence>
<comment type="subcellular location">
    <subcellularLocation>
        <location evidence="2">Mitochondrion inner membrane</location>
    </subcellularLocation>
</comment>
<dbReference type="GO" id="GO:0005743">
    <property type="term" value="C:mitochondrial inner membrane"/>
    <property type="evidence" value="ECO:0007669"/>
    <property type="project" value="UniProtKB-SubCell"/>
</dbReference>
<protein>
    <submittedName>
        <fullName evidence="10">Cytochrome c oxidase subunit 5C-like</fullName>
    </submittedName>
</protein>
<dbReference type="RefSeq" id="XP_022155327.1">
    <property type="nucleotide sequence ID" value="XM_022299635.1"/>
</dbReference>
<dbReference type="OrthoDB" id="506921at2759"/>
<keyword evidence="8" id="KW-0472">Membrane</keyword>
<dbReference type="PANTHER" id="PTHR34372">
    <property type="entry name" value="CYTOCHROME C OXIDASE SUBUNIT 5C-2-RELATED"/>
    <property type="match status" value="1"/>
</dbReference>
<keyword evidence="5" id="KW-0999">Mitochondrion inner membrane</keyword>
<evidence type="ECO:0000256" key="7">
    <source>
        <dbReference type="ARBA" id="ARBA00023128"/>
    </source>
</evidence>
<evidence type="ECO:0000256" key="8">
    <source>
        <dbReference type="ARBA" id="ARBA00023136"/>
    </source>
</evidence>
<dbReference type="Proteomes" id="UP000504603">
    <property type="component" value="Unplaced"/>
</dbReference>
<dbReference type="InterPro" id="IPR008432">
    <property type="entry name" value="COX5C"/>
</dbReference>
<evidence type="ECO:0000313" key="10">
    <source>
        <dbReference type="RefSeq" id="XP_022155327.1"/>
    </source>
</evidence>
<organism evidence="9 10">
    <name type="scientific">Momordica charantia</name>
    <name type="common">Bitter gourd</name>
    <name type="synonym">Balsam pear</name>
    <dbReference type="NCBI Taxonomy" id="3673"/>
    <lineage>
        <taxon>Eukaryota</taxon>
        <taxon>Viridiplantae</taxon>
        <taxon>Streptophyta</taxon>
        <taxon>Embryophyta</taxon>
        <taxon>Tracheophyta</taxon>
        <taxon>Spermatophyta</taxon>
        <taxon>Magnoliopsida</taxon>
        <taxon>eudicotyledons</taxon>
        <taxon>Gunneridae</taxon>
        <taxon>Pentapetalae</taxon>
        <taxon>rosids</taxon>
        <taxon>fabids</taxon>
        <taxon>Cucurbitales</taxon>
        <taxon>Cucurbitaceae</taxon>
        <taxon>Momordiceae</taxon>
        <taxon>Momordica</taxon>
    </lineage>
</organism>
<dbReference type="KEGG" id="mcha:111022461"/>
<dbReference type="GeneID" id="111022461"/>
<accession>A0A6J1DP17</accession>
<evidence type="ECO:0000256" key="6">
    <source>
        <dbReference type="ARBA" id="ARBA00022989"/>
    </source>
</evidence>
<keyword evidence="4" id="KW-0812">Transmembrane</keyword>
<sequence length="63" mass="7001">MAGKIVHATLKGPSIVKEICAASALALFAGSFWKIHQWNEQKRVKSFYDLLEKGEIAVIAQEE</sequence>
<dbReference type="AlphaFoldDB" id="A0A6J1DP17"/>
<dbReference type="PANTHER" id="PTHR34372:SF2">
    <property type="entry name" value="CYTOCHROME C OXIDASE SUBUNIT 5C-2-RELATED"/>
    <property type="match status" value="1"/>
</dbReference>
<keyword evidence="9" id="KW-1185">Reference proteome</keyword>
<comment type="function">
    <text evidence="1">This protein is one of the nuclear-coded polypeptide chains of cytochrome c oxidase, the terminal oxidase in mitochondrial electron transport.</text>
</comment>
<keyword evidence="7" id="KW-0496">Mitochondrion</keyword>
<keyword evidence="6" id="KW-1133">Transmembrane helix</keyword>
<name>A0A6J1DP17_MOMCH</name>
<evidence type="ECO:0000256" key="3">
    <source>
        <dbReference type="ARBA" id="ARBA00009591"/>
    </source>
</evidence>
<evidence type="ECO:0000256" key="4">
    <source>
        <dbReference type="ARBA" id="ARBA00022692"/>
    </source>
</evidence>
<gene>
    <name evidence="10" type="primary">LOC111022461</name>
</gene>
<comment type="similarity">
    <text evidence="3">Belongs to the cytochrome c oxidase subunit 5C family.</text>
</comment>
<evidence type="ECO:0000256" key="5">
    <source>
        <dbReference type="ARBA" id="ARBA00022792"/>
    </source>
</evidence>